<proteinExistence type="predicted"/>
<dbReference type="PROSITE" id="PS51257">
    <property type="entry name" value="PROKAR_LIPOPROTEIN"/>
    <property type="match status" value="1"/>
</dbReference>
<keyword evidence="1" id="KW-0812">Transmembrane</keyword>
<keyword evidence="2" id="KW-0732">Signal</keyword>
<dbReference type="RefSeq" id="WP_092534262.1">
    <property type="nucleotide sequence ID" value="NZ_FOWW01000009.1"/>
</dbReference>
<accession>A0A1I5ZG54</accession>
<keyword evidence="1" id="KW-1133">Transmembrane helix</keyword>
<feature type="transmembrane region" description="Helical" evidence="1">
    <location>
        <begin position="818"/>
        <end position="841"/>
    </location>
</feature>
<keyword evidence="4" id="KW-1185">Reference proteome</keyword>
<evidence type="ECO:0000256" key="1">
    <source>
        <dbReference type="SAM" id="Phobius"/>
    </source>
</evidence>
<evidence type="ECO:0000313" key="4">
    <source>
        <dbReference type="Proteomes" id="UP000198727"/>
    </source>
</evidence>
<feature type="transmembrane region" description="Helical" evidence="1">
    <location>
        <begin position="768"/>
        <end position="798"/>
    </location>
</feature>
<feature type="signal peptide" evidence="2">
    <location>
        <begin position="1"/>
        <end position="43"/>
    </location>
</feature>
<dbReference type="OrthoDB" id="3653743at2"/>
<evidence type="ECO:0000313" key="3">
    <source>
        <dbReference type="EMBL" id="SFQ55353.1"/>
    </source>
</evidence>
<feature type="transmembrane region" description="Helical" evidence="1">
    <location>
        <begin position="284"/>
        <end position="308"/>
    </location>
</feature>
<feature type="transmembrane region" description="Helical" evidence="1">
    <location>
        <begin position="329"/>
        <end position="358"/>
    </location>
</feature>
<reference evidence="4" key="1">
    <citation type="submission" date="2016-10" db="EMBL/GenBank/DDBJ databases">
        <authorList>
            <person name="Varghese N."/>
            <person name="Submissions S."/>
        </authorList>
    </citation>
    <scope>NUCLEOTIDE SEQUENCE [LARGE SCALE GENOMIC DNA]</scope>
    <source>
        <strain evidence="4">CGMCC 4.5579</strain>
    </source>
</reference>
<dbReference type="AlphaFoldDB" id="A0A1I5ZG54"/>
<feature type="chain" id="PRO_5011476559" evidence="2">
    <location>
        <begin position="44"/>
        <end position="855"/>
    </location>
</feature>
<organism evidence="3 4">
    <name type="scientific">Amycolatopsis arida</name>
    <dbReference type="NCBI Taxonomy" id="587909"/>
    <lineage>
        <taxon>Bacteria</taxon>
        <taxon>Bacillati</taxon>
        <taxon>Actinomycetota</taxon>
        <taxon>Actinomycetes</taxon>
        <taxon>Pseudonocardiales</taxon>
        <taxon>Pseudonocardiaceae</taxon>
        <taxon>Amycolatopsis</taxon>
    </lineage>
</organism>
<keyword evidence="1" id="KW-0472">Membrane</keyword>
<name>A0A1I5ZG54_9PSEU</name>
<feature type="transmembrane region" description="Helical" evidence="1">
    <location>
        <begin position="417"/>
        <end position="438"/>
    </location>
</feature>
<dbReference type="Proteomes" id="UP000198727">
    <property type="component" value="Unassembled WGS sequence"/>
</dbReference>
<feature type="transmembrane region" description="Helical" evidence="1">
    <location>
        <begin position="370"/>
        <end position="396"/>
    </location>
</feature>
<dbReference type="STRING" id="587909.SAMN05421810_109163"/>
<dbReference type="EMBL" id="FOWW01000009">
    <property type="protein sequence ID" value="SFQ55353.1"/>
    <property type="molecule type" value="Genomic_DNA"/>
</dbReference>
<protein>
    <submittedName>
        <fullName evidence="3">Putative ABC transport system permease protein</fullName>
    </submittedName>
</protein>
<sequence length="855" mass="88525">MRQLPWWAAPRAALRSPLTLLVAAGTALLACFLAAAAPLHASAAGGAAVRHQAETVCPDHYGPTFQAPAVPPERVPELVDAVTTAGARHGFDRPVVAMYTPLLTDVEFNGEGYRIRIGYRDGALDHLQRLAGDRAPGLWVGRDLAGFAGIELGTRGAQGRLPPVTGVYTDLRMPPPRWWCSQSDLAVQNILVDHIPSGPVLFATDRDTFTRLTAESAALERLHVAFAVDPPRTLAEAERNRDRAEAVRAAVATELDRRGLGDAFSAGVPFTRSVEIARQARDNVLLSILPLAAISVLVGCAGIGAVAAQWYQRRHAPLRLLAARGAGPTALGGFAVAELGLPLLAGGGAGTLLAWLLLPVYGPPGDPDPATARLAAGAALAVAAGALGLLFGVVALRARRDFELGRSGPDRPRLRRVLALLPWELVTAGGALLGWVRLREHGATGPTAAPLPPVDPLALTYPVFVVLTVGLLAARLGWLLLRVAHHARWWSRPALQLAVRRLAAARAPVTAVLMVGVLAVGTSAAGSGIAAGQRQALAQKSGAVVGAESRVDVGGAVGTYATPLPAPLRDTSTVVGQLTGTGSVVLVVDPATLARGAWLDTPAAGLAELVRALDHAPPGNGVPAIRVGHTAEQTTALPGLPDARPVADVPMFPTIGGAPGYVISRNALPAEQLAAVPVWRVLSAAPLAELTGELGAAGLVALNPMSRAAALDALPFYLVEWSFSFVRMLGALLGVVAVLALLVAVEVRRRQNALAGVLVLRMGMRPRTLLASHAAELGALTGLAVLTGLACGLTVAAIATPRFDPARWLAPRSALPDLTLFVVGVAVIAALVVAGAATLAVRSVRAARTAELLRD</sequence>
<feature type="transmembrane region" description="Helical" evidence="1">
    <location>
        <begin position="458"/>
        <end position="481"/>
    </location>
</feature>
<evidence type="ECO:0000256" key="2">
    <source>
        <dbReference type="SAM" id="SignalP"/>
    </source>
</evidence>
<feature type="transmembrane region" description="Helical" evidence="1">
    <location>
        <begin position="502"/>
        <end position="525"/>
    </location>
</feature>
<feature type="transmembrane region" description="Helical" evidence="1">
    <location>
        <begin position="725"/>
        <end position="747"/>
    </location>
</feature>
<gene>
    <name evidence="3" type="ORF">SAMN05421810_109163</name>
</gene>